<dbReference type="PANTHER" id="PTHR12697">
    <property type="entry name" value="PBS LYASE HEAT-LIKE PROTEIN"/>
    <property type="match status" value="1"/>
</dbReference>
<dbReference type="RefSeq" id="WP_220618617.1">
    <property type="nucleotide sequence ID" value="NZ_RKLR01000003.1"/>
</dbReference>
<dbReference type="AlphaFoldDB" id="A0AAW4PTQ4"/>
<protein>
    <submittedName>
        <fullName evidence="2">HEAT repeat domain-containing protein</fullName>
    </submittedName>
</protein>
<evidence type="ECO:0000313" key="3">
    <source>
        <dbReference type="Proteomes" id="UP001430377"/>
    </source>
</evidence>
<dbReference type="InterPro" id="IPR004155">
    <property type="entry name" value="PBS_lyase_HEAT"/>
</dbReference>
<feature type="region of interest" description="Disordered" evidence="1">
    <location>
        <begin position="1"/>
        <end position="26"/>
    </location>
</feature>
<feature type="compositionally biased region" description="Basic and acidic residues" evidence="1">
    <location>
        <begin position="16"/>
        <end position="25"/>
    </location>
</feature>
<dbReference type="Pfam" id="PF13646">
    <property type="entry name" value="HEAT_2"/>
    <property type="match status" value="1"/>
</dbReference>
<name>A0AAW4PTQ4_9EURY</name>
<dbReference type="InterPro" id="IPR016024">
    <property type="entry name" value="ARM-type_fold"/>
</dbReference>
<feature type="compositionally biased region" description="Basic and acidic residues" evidence="1">
    <location>
        <begin position="1"/>
        <end position="10"/>
    </location>
</feature>
<dbReference type="InterPro" id="IPR011989">
    <property type="entry name" value="ARM-like"/>
</dbReference>
<dbReference type="GO" id="GO:0016491">
    <property type="term" value="F:oxidoreductase activity"/>
    <property type="evidence" value="ECO:0007669"/>
    <property type="project" value="TreeGrafter"/>
</dbReference>
<dbReference type="Proteomes" id="UP001430377">
    <property type="component" value="Unassembled WGS sequence"/>
</dbReference>
<organism evidence="2 3">
    <name type="scientific">Haloarcula rubra</name>
    <dbReference type="NCBI Taxonomy" id="2487747"/>
    <lineage>
        <taxon>Archaea</taxon>
        <taxon>Methanobacteriati</taxon>
        <taxon>Methanobacteriota</taxon>
        <taxon>Stenosarchaea group</taxon>
        <taxon>Halobacteria</taxon>
        <taxon>Halobacteriales</taxon>
        <taxon>Haloarculaceae</taxon>
        <taxon>Haloarcula</taxon>
    </lineage>
</organism>
<accession>A0AAW4PTQ4</accession>
<reference evidence="2 3" key="1">
    <citation type="submission" date="2021-06" db="EMBL/GenBank/DDBJ databases">
        <title>Halomicroarcula sp. a new haloarchaeum isolated from saline soil.</title>
        <authorList>
            <person name="Duran-Viseras A."/>
            <person name="Sanchez-Porro C."/>
            <person name="Ventosa A."/>
        </authorList>
    </citation>
    <scope>NUCLEOTIDE SEQUENCE [LARGE SCALE GENOMIC DNA]</scope>
    <source>
        <strain evidence="2 3">F13</strain>
    </source>
</reference>
<keyword evidence="3" id="KW-1185">Reference proteome</keyword>
<feature type="compositionally biased region" description="Basic and acidic residues" evidence="1">
    <location>
        <begin position="273"/>
        <end position="286"/>
    </location>
</feature>
<sequence length="307" mass="32350">MTLEDYHSARDGAPAEDERSLRECLTDPSQRRSAALALVDVAERDGLADETVDALSRVVTETGGPDTRQFAVEALGLAGAGGDAIRRALGDDHEWVRAEAVVALSRAAPDDTDALRAALDDDSGWVRRNATIALGKLGAVDHDLLVDRIKTDPHPAAREYAAQFLPEVAEDTDEAVRILAALLAREPNAYVRAKAADGLGELATDRAEEALERQGLSDRSDDVRRTARVALANARGTDPEDIDIPGQGGDESAPPMAAPPGGSDAPSPADPRSGPDHDQQGRRDQHPPSGPGPAPSREYGHDGGGPR</sequence>
<feature type="region of interest" description="Disordered" evidence="1">
    <location>
        <begin position="230"/>
        <end position="307"/>
    </location>
</feature>
<proteinExistence type="predicted"/>
<evidence type="ECO:0000313" key="2">
    <source>
        <dbReference type="EMBL" id="MBX0323662.1"/>
    </source>
</evidence>
<dbReference type="SMART" id="SM00567">
    <property type="entry name" value="EZ_HEAT"/>
    <property type="match status" value="5"/>
</dbReference>
<dbReference type="Gene3D" id="1.25.10.10">
    <property type="entry name" value="Leucine-rich Repeat Variant"/>
    <property type="match status" value="2"/>
</dbReference>
<feature type="compositionally biased region" description="Low complexity" evidence="1">
    <location>
        <begin position="252"/>
        <end position="271"/>
    </location>
</feature>
<dbReference type="SUPFAM" id="SSF48371">
    <property type="entry name" value="ARM repeat"/>
    <property type="match status" value="1"/>
</dbReference>
<comment type="caution">
    <text evidence="2">The sequence shown here is derived from an EMBL/GenBank/DDBJ whole genome shotgun (WGS) entry which is preliminary data.</text>
</comment>
<dbReference type="PANTHER" id="PTHR12697:SF38">
    <property type="entry name" value="PBS LYASE HEAT DOMAIN PROTEIN REPEAT-CONTAINING PROTEIN"/>
    <property type="match status" value="1"/>
</dbReference>
<evidence type="ECO:0000256" key="1">
    <source>
        <dbReference type="SAM" id="MobiDB-lite"/>
    </source>
</evidence>
<gene>
    <name evidence="2" type="ORF">EGH21_11545</name>
</gene>
<dbReference type="EMBL" id="RKLR01000003">
    <property type="protein sequence ID" value="MBX0323662.1"/>
    <property type="molecule type" value="Genomic_DNA"/>
</dbReference>